<accession>A0A6S9ILF6</accession>
<organism evidence="3">
    <name type="scientific">Ditylum brightwellii</name>
    <dbReference type="NCBI Taxonomy" id="49249"/>
    <lineage>
        <taxon>Eukaryota</taxon>
        <taxon>Sar</taxon>
        <taxon>Stramenopiles</taxon>
        <taxon>Ochrophyta</taxon>
        <taxon>Bacillariophyta</taxon>
        <taxon>Mediophyceae</taxon>
        <taxon>Lithodesmiophycidae</taxon>
        <taxon>Lithodesmiales</taxon>
        <taxon>Lithodesmiaceae</taxon>
        <taxon>Ditylum</taxon>
    </lineage>
</organism>
<evidence type="ECO:0000256" key="1">
    <source>
        <dbReference type="SAM" id="MobiDB-lite"/>
    </source>
</evidence>
<feature type="region of interest" description="Disordered" evidence="1">
    <location>
        <begin position="114"/>
        <end position="136"/>
    </location>
</feature>
<feature type="region of interest" description="Disordered" evidence="1">
    <location>
        <begin position="18"/>
        <end position="38"/>
    </location>
</feature>
<evidence type="ECO:0000313" key="2">
    <source>
        <dbReference type="EMBL" id="CAD9313722.1"/>
    </source>
</evidence>
<sequence>MAANKIPPHLARELRRHLPKKTSAVASGTNAGSKGGEDGFRKMKTFIGCCVFTAGTASIPFWAMKWIAPLNERDEALTHAQIRRGAFNNSGSRDVGKDPMWDFRTGTRIKDKGYEELFHKDDPDQIEHGDQFKRRR</sequence>
<gene>
    <name evidence="3" type="ORF">DBRI00130_LOCUS39377</name>
    <name evidence="2" type="ORF">DBRI1063_LOCUS128</name>
</gene>
<evidence type="ECO:0000313" key="3">
    <source>
        <dbReference type="EMBL" id="CAE4656233.1"/>
    </source>
</evidence>
<proteinExistence type="predicted"/>
<dbReference type="AlphaFoldDB" id="A0A6S9ILF6"/>
<dbReference type="EMBL" id="HBNS01054259">
    <property type="protein sequence ID" value="CAE4656233.1"/>
    <property type="molecule type" value="Transcribed_RNA"/>
</dbReference>
<protein>
    <submittedName>
        <fullName evidence="3">Uncharacterized protein</fullName>
    </submittedName>
</protein>
<reference evidence="3" key="1">
    <citation type="submission" date="2021-01" db="EMBL/GenBank/DDBJ databases">
        <authorList>
            <person name="Corre E."/>
            <person name="Pelletier E."/>
            <person name="Niang G."/>
            <person name="Scheremetjew M."/>
            <person name="Finn R."/>
            <person name="Kale V."/>
            <person name="Holt S."/>
            <person name="Cochrane G."/>
            <person name="Meng A."/>
            <person name="Brown T."/>
            <person name="Cohen L."/>
        </authorList>
    </citation>
    <scope>NUCLEOTIDE SEQUENCE</scope>
    <source>
        <strain evidence="3">GSO104</strain>
        <strain evidence="2">Pop2</strain>
    </source>
</reference>
<dbReference type="EMBL" id="HBGN01000233">
    <property type="protein sequence ID" value="CAD9313722.1"/>
    <property type="molecule type" value="Transcribed_RNA"/>
</dbReference>
<name>A0A6S9ILF6_9STRA</name>